<evidence type="ECO:0000256" key="3">
    <source>
        <dbReference type="ARBA" id="ARBA00022691"/>
    </source>
</evidence>
<dbReference type="PANTHER" id="PTHR43042:SF3">
    <property type="entry name" value="RIBOSOMAL RNA LARGE SUBUNIT METHYLTRANSFERASE YWBD-RELATED"/>
    <property type="match status" value="1"/>
</dbReference>
<evidence type="ECO:0000256" key="1">
    <source>
        <dbReference type="ARBA" id="ARBA00022603"/>
    </source>
</evidence>
<protein>
    <submittedName>
        <fullName evidence="5">Predicted SAM-dependent methyltransferase</fullName>
    </submittedName>
</protein>
<keyword evidence="6" id="KW-1185">Reference proteome</keyword>
<keyword evidence="3" id="KW-0949">S-adenosyl-L-methionine</keyword>
<dbReference type="GO" id="GO:0032259">
    <property type="term" value="P:methylation"/>
    <property type="evidence" value="ECO:0007669"/>
    <property type="project" value="UniProtKB-KW"/>
</dbReference>
<dbReference type="InterPro" id="IPR019614">
    <property type="entry name" value="SAM-dep_methyl-trfase"/>
</dbReference>
<dbReference type="RefSeq" id="WP_236709990.1">
    <property type="nucleotide sequence ID" value="NZ_DF967972.1"/>
</dbReference>
<feature type="domain" description="S-adenosylmethionine-dependent methyltransferase" evidence="4">
    <location>
        <begin position="109"/>
        <end position="284"/>
    </location>
</feature>
<reference evidence="5" key="1">
    <citation type="submission" date="2015-07" db="EMBL/GenBank/DDBJ databases">
        <title>Draft Genome Sequences of Anaerolinea thermolimosa IMO-1, Bellilinea caldifistulae GOMI-1, Leptolinea tardivitalis YMTK-2, Levilinea saccharolytica KIBI-1,Longilinea arvoryzae KOME-1, Previously Described as Members of the Anaerolineaceae (Chloroflexi).</title>
        <authorList>
            <person name="Sekiguchi Y."/>
            <person name="Ohashi A."/>
            <person name="Matsuura N."/>
            <person name="Tourlousse M.D."/>
        </authorList>
    </citation>
    <scope>NUCLEOTIDE SEQUENCE [LARGE SCALE GENOMIC DNA]</scope>
    <source>
        <strain evidence="5">KOME-1</strain>
    </source>
</reference>
<sequence length="333" mass="37216">MPMSSRIALLERALKCRRPLLDEPHLGALRLFNGFTEGCPDLVIDLYANTLILFDYSVSPQAPQSWPGLVEWLCQRLPWIEAVVLKIRNSKKDADRRGILIYGTRPAQKMCENGVWYALDLTLNQDAGLYLDTRLLRDWLRENAAGKEVLNTFAYTGSLGIAAAAGGARRVVQCDLNRRFLELASRSAALNGITNDRHRIQTGDFFSHVAGFKGSSAVFDIVIADPPFFSSTAKGQVDLVGQSRRIINKLRPLVRDGGWLVSINNALFVSGQDYLQDLEELCRDGYLSLERIIPVPEDFTGFPATYQGSWPADPAPFNHPTKIALLRVRRKNV</sequence>
<evidence type="ECO:0000313" key="5">
    <source>
        <dbReference type="EMBL" id="GAP15345.1"/>
    </source>
</evidence>
<dbReference type="AlphaFoldDB" id="A0A0S7BN09"/>
<dbReference type="STRING" id="360412.LARV_03129"/>
<dbReference type="Proteomes" id="UP000055060">
    <property type="component" value="Unassembled WGS sequence"/>
</dbReference>
<gene>
    <name evidence="5" type="ORF">LARV_03129</name>
</gene>
<dbReference type="Gene3D" id="3.40.50.150">
    <property type="entry name" value="Vaccinia Virus protein VP39"/>
    <property type="match status" value="1"/>
</dbReference>
<evidence type="ECO:0000259" key="4">
    <source>
        <dbReference type="Pfam" id="PF10672"/>
    </source>
</evidence>
<dbReference type="GO" id="GO:0008168">
    <property type="term" value="F:methyltransferase activity"/>
    <property type="evidence" value="ECO:0007669"/>
    <property type="project" value="UniProtKB-KW"/>
</dbReference>
<dbReference type="Gene3D" id="3.30.750.80">
    <property type="entry name" value="RNA methyltransferase domain (HRMD) like"/>
    <property type="match status" value="1"/>
</dbReference>
<dbReference type="InterPro" id="IPR029063">
    <property type="entry name" value="SAM-dependent_MTases_sf"/>
</dbReference>
<dbReference type="InterPro" id="IPR002052">
    <property type="entry name" value="DNA_methylase_N6_adenine_CS"/>
</dbReference>
<dbReference type="PANTHER" id="PTHR43042">
    <property type="entry name" value="SAM-DEPENDENT METHYLTRANSFERASE"/>
    <property type="match status" value="1"/>
</dbReference>
<dbReference type="GO" id="GO:0003676">
    <property type="term" value="F:nucleic acid binding"/>
    <property type="evidence" value="ECO:0007669"/>
    <property type="project" value="InterPro"/>
</dbReference>
<keyword evidence="2 5" id="KW-0808">Transferase</keyword>
<organism evidence="5">
    <name type="scientific">Longilinea arvoryzae</name>
    <dbReference type="NCBI Taxonomy" id="360412"/>
    <lineage>
        <taxon>Bacteria</taxon>
        <taxon>Bacillati</taxon>
        <taxon>Chloroflexota</taxon>
        <taxon>Anaerolineae</taxon>
        <taxon>Anaerolineales</taxon>
        <taxon>Anaerolineaceae</taxon>
        <taxon>Longilinea</taxon>
    </lineage>
</organism>
<evidence type="ECO:0000313" key="6">
    <source>
        <dbReference type="Proteomes" id="UP000055060"/>
    </source>
</evidence>
<evidence type="ECO:0000256" key="2">
    <source>
        <dbReference type="ARBA" id="ARBA00022679"/>
    </source>
</evidence>
<dbReference type="PROSITE" id="PS00092">
    <property type="entry name" value="N6_MTASE"/>
    <property type="match status" value="1"/>
</dbReference>
<keyword evidence="1 5" id="KW-0489">Methyltransferase</keyword>
<dbReference type="EMBL" id="DF967972">
    <property type="protein sequence ID" value="GAP15345.1"/>
    <property type="molecule type" value="Genomic_DNA"/>
</dbReference>
<proteinExistence type="predicted"/>
<dbReference type="CDD" id="cd02440">
    <property type="entry name" value="AdoMet_MTases"/>
    <property type="match status" value="1"/>
</dbReference>
<dbReference type="SUPFAM" id="SSF53335">
    <property type="entry name" value="S-adenosyl-L-methionine-dependent methyltransferases"/>
    <property type="match status" value="1"/>
</dbReference>
<accession>A0A0S7BN09</accession>
<name>A0A0S7BN09_9CHLR</name>
<dbReference type="Pfam" id="PF10672">
    <property type="entry name" value="Methyltrans_SAM"/>
    <property type="match status" value="1"/>
</dbReference>